<evidence type="ECO:0000256" key="9">
    <source>
        <dbReference type="ARBA" id="ARBA00022777"/>
    </source>
</evidence>
<dbReference type="OrthoDB" id="9776552at2"/>
<feature type="transmembrane region" description="Helical" evidence="14">
    <location>
        <begin position="179"/>
        <end position="205"/>
    </location>
</feature>
<dbReference type="Pfam" id="PF06580">
    <property type="entry name" value="His_kinase"/>
    <property type="match status" value="1"/>
</dbReference>
<dbReference type="InterPro" id="IPR003018">
    <property type="entry name" value="GAF"/>
</dbReference>
<feature type="transmembrane region" description="Helical" evidence="14">
    <location>
        <begin position="6"/>
        <end position="25"/>
    </location>
</feature>
<comment type="catalytic activity">
    <reaction evidence="1">
        <text>ATP + protein L-histidine = ADP + protein N-phospho-L-histidine.</text>
        <dbReference type="EC" id="2.7.13.3"/>
    </reaction>
</comment>
<keyword evidence="7 14" id="KW-0812">Transmembrane</keyword>
<evidence type="ECO:0000256" key="6">
    <source>
        <dbReference type="ARBA" id="ARBA00022679"/>
    </source>
</evidence>
<keyword evidence="8" id="KW-0547">Nucleotide-binding</keyword>
<evidence type="ECO:0000256" key="3">
    <source>
        <dbReference type="ARBA" id="ARBA00012438"/>
    </source>
</evidence>
<dbReference type="PROSITE" id="PS50109">
    <property type="entry name" value="HIS_KIN"/>
    <property type="match status" value="1"/>
</dbReference>
<keyword evidence="4" id="KW-1003">Cell membrane</keyword>
<reference evidence="16 17" key="1">
    <citation type="submission" date="2018-10" db="EMBL/GenBank/DDBJ databases">
        <title>Bacillus Keqinensis sp. nov., a moderately halophilic bacterium isolated from a saline-alkaline lake.</title>
        <authorList>
            <person name="Wang H."/>
        </authorList>
    </citation>
    <scope>NUCLEOTIDE SEQUENCE [LARGE SCALE GENOMIC DNA]</scope>
    <source>
        <strain evidence="16 17">KQ-3</strain>
    </source>
</reference>
<evidence type="ECO:0000256" key="8">
    <source>
        <dbReference type="ARBA" id="ARBA00022741"/>
    </source>
</evidence>
<comment type="subcellular location">
    <subcellularLocation>
        <location evidence="2">Cell membrane</location>
        <topology evidence="2">Multi-pass membrane protein</topology>
    </subcellularLocation>
</comment>
<keyword evidence="9 16" id="KW-0418">Kinase</keyword>
<dbReference type="EC" id="2.7.13.3" evidence="3"/>
<dbReference type="InterPro" id="IPR005467">
    <property type="entry name" value="His_kinase_dom"/>
</dbReference>
<evidence type="ECO:0000256" key="1">
    <source>
        <dbReference type="ARBA" id="ARBA00000085"/>
    </source>
</evidence>
<dbReference type="Pfam" id="PF07694">
    <property type="entry name" value="5TM-5TMR_LYT"/>
    <property type="match status" value="1"/>
</dbReference>
<evidence type="ECO:0000256" key="2">
    <source>
        <dbReference type="ARBA" id="ARBA00004651"/>
    </source>
</evidence>
<dbReference type="InterPro" id="IPR010559">
    <property type="entry name" value="Sig_transdc_His_kin_internal"/>
</dbReference>
<keyword evidence="6" id="KW-0808">Transferase</keyword>
<protein>
    <recommendedName>
        <fullName evidence="3">histidine kinase</fullName>
        <ecNumber evidence="3">2.7.13.3</ecNumber>
    </recommendedName>
</protein>
<dbReference type="Pfam" id="PF15714">
    <property type="entry name" value="SpoVT_C"/>
    <property type="match status" value="1"/>
</dbReference>
<evidence type="ECO:0000313" key="17">
    <source>
        <dbReference type="Proteomes" id="UP000278746"/>
    </source>
</evidence>
<dbReference type="InterPro" id="IPR011620">
    <property type="entry name" value="Sig_transdc_His_kinase_LytS_TM"/>
</dbReference>
<keyword evidence="12" id="KW-0902">Two-component regulatory system</keyword>
<evidence type="ECO:0000256" key="5">
    <source>
        <dbReference type="ARBA" id="ARBA00022553"/>
    </source>
</evidence>
<proteinExistence type="predicted"/>
<dbReference type="InterPro" id="IPR050640">
    <property type="entry name" value="Bact_2-comp_sensor_kinase"/>
</dbReference>
<dbReference type="Gene3D" id="3.30.450.40">
    <property type="match status" value="1"/>
</dbReference>
<evidence type="ECO:0000256" key="10">
    <source>
        <dbReference type="ARBA" id="ARBA00022840"/>
    </source>
</evidence>
<feature type="transmembrane region" description="Helical" evidence="14">
    <location>
        <begin position="45"/>
        <end position="63"/>
    </location>
</feature>
<dbReference type="EMBL" id="RHIB01000003">
    <property type="protein sequence ID" value="RNA67033.1"/>
    <property type="molecule type" value="Genomic_DNA"/>
</dbReference>
<dbReference type="GO" id="GO:0005886">
    <property type="term" value="C:plasma membrane"/>
    <property type="evidence" value="ECO:0007669"/>
    <property type="project" value="UniProtKB-SubCell"/>
</dbReference>
<keyword evidence="10" id="KW-0067">ATP-binding</keyword>
<evidence type="ECO:0000313" key="16">
    <source>
        <dbReference type="EMBL" id="RNA67033.1"/>
    </source>
</evidence>
<keyword evidence="5" id="KW-0597">Phosphoprotein</keyword>
<evidence type="ECO:0000256" key="13">
    <source>
        <dbReference type="ARBA" id="ARBA00023136"/>
    </source>
</evidence>
<dbReference type="PANTHER" id="PTHR34220">
    <property type="entry name" value="SENSOR HISTIDINE KINASE YPDA"/>
    <property type="match status" value="1"/>
</dbReference>
<gene>
    <name evidence="16" type="ORF">EBO34_17745</name>
</gene>
<dbReference type="AlphaFoldDB" id="A0A3M7TN23"/>
<keyword evidence="11 14" id="KW-1133">Transmembrane helix</keyword>
<keyword evidence="13 14" id="KW-0472">Membrane</keyword>
<sequence length="585" mass="64288">MWELLVLMLERLGIIVMVAFIMTRISYFRQILDRYDVTFTQRLKITILFGLFGIIGTYTGLAVSPNQQTFSVWTWDLNEDEALANSRVIGIVVAGLLGGWRVGTGAGIIAGAHRYALGGYTAFACGISAVVAGMLAGLVHRFVKKKRIVSLPAALGVGALCEAIQMGIILVVATPFDQALALVQMIGMPMILANGVGAMIFVLIIRSVLREEERIGAAQTERALRIADRTVGHLRKGLTPESAKATCAILVKEVGAVAVSITDKTRILAFEGQGKDHHPVGSEIQTPATKEVIETGSIIEAKEEDIACSEPRCPIRSGIIVPLKQEGDTIGTLKFYVSSEKEITPTKRELVKGVSLFLSNQLELARVDELKALAGEAEVKALQAQVSPHFLFNALNVIISMIRIDPANARKLLLHLSRYLRQNLTSMKREQATLTDELNHVRAYMAIQEARFQDRLKVTYDLDETAMTITVPSMTLQPLVENAMKHGFEGKKRNGFFELGIHVKIQDSGAFRIEVTDNGAGIGKERLKEVKKQPVESQEGTGLGLYNVNRRLVLMFGEASELHVESREENGTRVWFDVVKGGERK</sequence>
<dbReference type="RefSeq" id="WP_122901068.1">
    <property type="nucleotide sequence ID" value="NZ_RHIB01000003.1"/>
</dbReference>
<dbReference type="Gene3D" id="3.30.565.10">
    <property type="entry name" value="Histidine kinase-like ATPase, C-terminal domain"/>
    <property type="match status" value="1"/>
</dbReference>
<dbReference type="PANTHER" id="PTHR34220:SF7">
    <property type="entry name" value="SENSOR HISTIDINE KINASE YPDA"/>
    <property type="match status" value="1"/>
</dbReference>
<dbReference type="SMART" id="SM00065">
    <property type="entry name" value="GAF"/>
    <property type="match status" value="1"/>
</dbReference>
<dbReference type="GO" id="GO:0071555">
    <property type="term" value="P:cell wall organization"/>
    <property type="evidence" value="ECO:0007669"/>
    <property type="project" value="InterPro"/>
</dbReference>
<dbReference type="Pfam" id="PF02518">
    <property type="entry name" value="HATPase_c"/>
    <property type="match status" value="1"/>
</dbReference>
<feature type="domain" description="Histidine kinase" evidence="15">
    <location>
        <begin position="386"/>
        <end position="574"/>
    </location>
</feature>
<dbReference type="SUPFAM" id="SSF55874">
    <property type="entry name" value="ATPase domain of HSP90 chaperone/DNA topoisomerase II/histidine kinase"/>
    <property type="match status" value="1"/>
</dbReference>
<evidence type="ECO:0000259" key="15">
    <source>
        <dbReference type="PROSITE" id="PS50109"/>
    </source>
</evidence>
<feature type="transmembrane region" description="Helical" evidence="14">
    <location>
        <begin position="151"/>
        <end position="173"/>
    </location>
</feature>
<evidence type="ECO:0000256" key="14">
    <source>
        <dbReference type="SAM" id="Phobius"/>
    </source>
</evidence>
<dbReference type="InterPro" id="IPR029016">
    <property type="entry name" value="GAF-like_dom_sf"/>
</dbReference>
<comment type="caution">
    <text evidence="16">The sequence shown here is derived from an EMBL/GenBank/DDBJ whole genome shotgun (WGS) entry which is preliminary data.</text>
</comment>
<dbReference type="InterPro" id="IPR036890">
    <property type="entry name" value="HATPase_C_sf"/>
</dbReference>
<evidence type="ECO:0000256" key="11">
    <source>
        <dbReference type="ARBA" id="ARBA00022989"/>
    </source>
</evidence>
<organism evidence="16 17">
    <name type="scientific">Alteribacter keqinensis</name>
    <dbReference type="NCBI Taxonomy" id="2483800"/>
    <lineage>
        <taxon>Bacteria</taxon>
        <taxon>Bacillati</taxon>
        <taxon>Bacillota</taxon>
        <taxon>Bacilli</taxon>
        <taxon>Bacillales</taxon>
        <taxon>Bacillaceae</taxon>
        <taxon>Alteribacter</taxon>
    </lineage>
</organism>
<dbReference type="Proteomes" id="UP000278746">
    <property type="component" value="Unassembled WGS sequence"/>
</dbReference>
<name>A0A3M7TN23_9BACI</name>
<accession>A0A3M7TN23</accession>
<evidence type="ECO:0000256" key="12">
    <source>
        <dbReference type="ARBA" id="ARBA00023012"/>
    </source>
</evidence>
<dbReference type="SMART" id="SM00387">
    <property type="entry name" value="HATPase_c"/>
    <property type="match status" value="1"/>
</dbReference>
<dbReference type="InterPro" id="IPR003594">
    <property type="entry name" value="HATPase_dom"/>
</dbReference>
<evidence type="ECO:0000256" key="4">
    <source>
        <dbReference type="ARBA" id="ARBA00022475"/>
    </source>
</evidence>
<keyword evidence="17" id="KW-1185">Reference proteome</keyword>
<evidence type="ECO:0000256" key="7">
    <source>
        <dbReference type="ARBA" id="ARBA00022692"/>
    </source>
</evidence>
<dbReference type="GO" id="GO:0000155">
    <property type="term" value="F:phosphorelay sensor kinase activity"/>
    <property type="evidence" value="ECO:0007669"/>
    <property type="project" value="InterPro"/>
</dbReference>
<feature type="transmembrane region" description="Helical" evidence="14">
    <location>
        <begin position="120"/>
        <end position="139"/>
    </location>
</feature>
<dbReference type="GO" id="GO:0005524">
    <property type="term" value="F:ATP binding"/>
    <property type="evidence" value="ECO:0007669"/>
    <property type="project" value="UniProtKB-KW"/>
</dbReference>